<evidence type="ECO:0000259" key="10">
    <source>
        <dbReference type="PROSITE" id="PS50893"/>
    </source>
</evidence>
<organism evidence="12 13">
    <name type="scientific">Effrenium voratum</name>
    <dbReference type="NCBI Taxonomy" id="2562239"/>
    <lineage>
        <taxon>Eukaryota</taxon>
        <taxon>Sar</taxon>
        <taxon>Alveolata</taxon>
        <taxon>Dinophyceae</taxon>
        <taxon>Suessiales</taxon>
        <taxon>Symbiodiniaceae</taxon>
        <taxon>Effrenium</taxon>
    </lineage>
</organism>
<dbReference type="PROSITE" id="PS50893">
    <property type="entry name" value="ABC_TRANSPORTER_2"/>
    <property type="match status" value="1"/>
</dbReference>
<feature type="transmembrane region" description="Helical" evidence="9">
    <location>
        <begin position="191"/>
        <end position="213"/>
    </location>
</feature>
<feature type="region of interest" description="Disordered" evidence="8">
    <location>
        <begin position="796"/>
        <end position="822"/>
    </location>
</feature>
<evidence type="ECO:0008006" key="14">
    <source>
        <dbReference type="Google" id="ProtNLM"/>
    </source>
</evidence>
<evidence type="ECO:0000313" key="12">
    <source>
        <dbReference type="EMBL" id="CAJ1372378.1"/>
    </source>
</evidence>
<feature type="domain" description="ABC transporter" evidence="10">
    <location>
        <begin position="495"/>
        <end position="729"/>
    </location>
</feature>
<feature type="transmembrane region" description="Helical" evidence="9">
    <location>
        <begin position="61"/>
        <end position="84"/>
    </location>
</feature>
<evidence type="ECO:0000256" key="4">
    <source>
        <dbReference type="ARBA" id="ARBA00022741"/>
    </source>
</evidence>
<dbReference type="PROSITE" id="PS00211">
    <property type="entry name" value="ABC_TRANSPORTER_1"/>
    <property type="match status" value="1"/>
</dbReference>
<keyword evidence="13" id="KW-1185">Reference proteome</keyword>
<dbReference type="InterPro" id="IPR003439">
    <property type="entry name" value="ABC_transporter-like_ATP-bd"/>
</dbReference>
<evidence type="ECO:0000313" key="13">
    <source>
        <dbReference type="Proteomes" id="UP001178507"/>
    </source>
</evidence>
<dbReference type="Pfam" id="PF00005">
    <property type="entry name" value="ABC_tran"/>
    <property type="match status" value="1"/>
</dbReference>
<feature type="domain" description="ABC transmembrane type-1" evidence="11">
    <location>
        <begin position="61"/>
        <end position="275"/>
    </location>
</feature>
<evidence type="ECO:0000256" key="8">
    <source>
        <dbReference type="SAM" id="MobiDB-lite"/>
    </source>
</evidence>
<dbReference type="GO" id="GO:0140359">
    <property type="term" value="F:ABC-type transporter activity"/>
    <property type="evidence" value="ECO:0007669"/>
    <property type="project" value="InterPro"/>
</dbReference>
<keyword evidence="5" id="KW-0067">ATP-binding</keyword>
<evidence type="ECO:0000256" key="1">
    <source>
        <dbReference type="ARBA" id="ARBA00004370"/>
    </source>
</evidence>
<dbReference type="SUPFAM" id="SSF90123">
    <property type="entry name" value="ABC transporter transmembrane region"/>
    <property type="match status" value="1"/>
</dbReference>
<feature type="region of interest" description="Disordered" evidence="8">
    <location>
        <begin position="1"/>
        <end position="23"/>
    </location>
</feature>
<dbReference type="InterPro" id="IPR003593">
    <property type="entry name" value="AAA+_ATPase"/>
</dbReference>
<keyword evidence="6 9" id="KW-1133">Transmembrane helix</keyword>
<dbReference type="PANTHER" id="PTHR24223">
    <property type="entry name" value="ATP-BINDING CASSETTE SUB-FAMILY C"/>
    <property type="match status" value="1"/>
</dbReference>
<accession>A0AA36HQD9</accession>
<gene>
    <name evidence="12" type="ORF">EVOR1521_LOCUS2472</name>
</gene>
<dbReference type="InterPro" id="IPR017871">
    <property type="entry name" value="ABC_transporter-like_CS"/>
</dbReference>
<dbReference type="EMBL" id="CAUJNA010000130">
    <property type="protein sequence ID" value="CAJ1372378.1"/>
    <property type="molecule type" value="Genomic_DNA"/>
</dbReference>
<comment type="subcellular location">
    <subcellularLocation>
        <location evidence="1">Membrane</location>
    </subcellularLocation>
</comment>
<dbReference type="Gene3D" id="3.40.50.300">
    <property type="entry name" value="P-loop containing nucleotide triphosphate hydrolases"/>
    <property type="match status" value="1"/>
</dbReference>
<dbReference type="InterPro" id="IPR050173">
    <property type="entry name" value="ABC_transporter_C-like"/>
</dbReference>
<feature type="transmembrane region" description="Helical" evidence="9">
    <location>
        <begin position="167"/>
        <end position="185"/>
    </location>
</feature>
<dbReference type="GO" id="GO:0016020">
    <property type="term" value="C:membrane"/>
    <property type="evidence" value="ECO:0007669"/>
    <property type="project" value="UniProtKB-SubCell"/>
</dbReference>
<dbReference type="GO" id="GO:0005524">
    <property type="term" value="F:ATP binding"/>
    <property type="evidence" value="ECO:0007669"/>
    <property type="project" value="UniProtKB-KW"/>
</dbReference>
<dbReference type="AlphaFoldDB" id="A0AA36HQD9"/>
<evidence type="ECO:0000256" key="6">
    <source>
        <dbReference type="ARBA" id="ARBA00022989"/>
    </source>
</evidence>
<evidence type="ECO:0000256" key="5">
    <source>
        <dbReference type="ARBA" id="ARBA00022840"/>
    </source>
</evidence>
<keyword evidence="2" id="KW-0813">Transport</keyword>
<evidence type="ECO:0000256" key="2">
    <source>
        <dbReference type="ARBA" id="ARBA00022448"/>
    </source>
</evidence>
<dbReference type="PROSITE" id="PS50929">
    <property type="entry name" value="ABC_TM1F"/>
    <property type="match status" value="1"/>
</dbReference>
<feature type="transmembrane region" description="Helical" evidence="9">
    <location>
        <begin position="291"/>
        <end position="308"/>
    </location>
</feature>
<evidence type="ECO:0000256" key="9">
    <source>
        <dbReference type="SAM" id="Phobius"/>
    </source>
</evidence>
<evidence type="ECO:0000259" key="11">
    <source>
        <dbReference type="PROSITE" id="PS50929"/>
    </source>
</evidence>
<dbReference type="GO" id="GO:0016887">
    <property type="term" value="F:ATP hydrolysis activity"/>
    <property type="evidence" value="ECO:0007669"/>
    <property type="project" value="InterPro"/>
</dbReference>
<sequence>MGREEKENTPIGSKTSKEQRPMGIGVTSSVPAMALRESEHEGRPTLEMTLRYISIGKWRNLLNALVCFSLTLFLYLLCDISLANCTNALAIDASVETGRYFGGYLFWLFAGTSMVYIGWYFGGGFTLRISSHIHALVVRRLLHAPIDRFFDKHPVGRIMNRITMDMTTIDLHLFLKISGSIMIAFQTMVPLAYIHAIMPLSMTALSLPFYYVVASLYGRYQNTTVPLRYCFKTSSSRTQSYLSDVMTSTVVVRGFGEQQRLSAEYAAAVDDSLKADLTDDRLMKRWLCNRVNYLWTFYNSVTYIIGLYNCSRLGPGTLGIALTNLLLLEGMIEPSLDMMAGALFELIALARVHEYTEVPQERAMRTLEDTALRSYSVRFMRKAATPLTKREKGDEVEVLANGRVVLRSTKDLRGLMLAETGVEGFQELCPSCAELHAVPTLHHIVAANDATGCAKLIADEICKSAKSFMTAAAFASPPMVNLEFQSDWLSSGARLDVQELRAGYAEVPQDVLKGVTFSVEPRMKVAVVGTTGCGKSSMLLALLRIIEPRGGRIVINGIDTRDIGLATLRTALGLVPQDPMLFTGSLRHNLDPFRLYTDGRIKKAVEYAHLAPFVSSLPLGLDHQVTDEGGNLSFGQRQLLCLARMVLRQPALLLLDEATSAIDPATQESVQDTINHAFPTSTMLAVAHRLETIMEFDQVVVLDAGKVAEEGSVKEVAAKPGGIFRRAGSGSRSFARQTTQEVQDYFHARIRRSLDDLAAVTGEAEDVERDADFSNGIAHLTFKDVGFSLPRSSYLRHQESGSSKGEKGLEGSSSSDGRKTILAPISGHYEPGKLVALMGPSGQRPRWCDII</sequence>
<dbReference type="InterPro" id="IPR011527">
    <property type="entry name" value="ABC1_TM_dom"/>
</dbReference>
<protein>
    <recommendedName>
        <fullName evidence="14">ABC transporter</fullName>
    </recommendedName>
</protein>
<proteinExistence type="predicted"/>
<comment type="caution">
    <text evidence="12">The sequence shown here is derived from an EMBL/GenBank/DDBJ whole genome shotgun (WGS) entry which is preliminary data.</text>
</comment>
<feature type="transmembrane region" description="Helical" evidence="9">
    <location>
        <begin position="104"/>
        <end position="122"/>
    </location>
</feature>
<feature type="compositionally biased region" description="Basic and acidic residues" evidence="8">
    <location>
        <begin position="796"/>
        <end position="809"/>
    </location>
</feature>
<dbReference type="SUPFAM" id="SSF52540">
    <property type="entry name" value="P-loop containing nucleoside triphosphate hydrolases"/>
    <property type="match status" value="1"/>
</dbReference>
<dbReference type="InterPro" id="IPR036640">
    <property type="entry name" value="ABC1_TM_sf"/>
</dbReference>
<name>A0AA36HQD9_9DINO</name>
<reference evidence="12" key="1">
    <citation type="submission" date="2023-08" db="EMBL/GenBank/DDBJ databases">
        <authorList>
            <person name="Chen Y."/>
            <person name="Shah S."/>
            <person name="Dougan E. K."/>
            <person name="Thang M."/>
            <person name="Chan C."/>
        </authorList>
    </citation>
    <scope>NUCLEOTIDE SEQUENCE</scope>
</reference>
<dbReference type="Pfam" id="PF00664">
    <property type="entry name" value="ABC_membrane"/>
    <property type="match status" value="1"/>
</dbReference>
<keyword evidence="3 9" id="KW-0812">Transmembrane</keyword>
<evidence type="ECO:0000256" key="3">
    <source>
        <dbReference type="ARBA" id="ARBA00022692"/>
    </source>
</evidence>
<dbReference type="CDD" id="cd03244">
    <property type="entry name" value="ABCC_MRP_domain2"/>
    <property type="match status" value="1"/>
</dbReference>
<keyword evidence="7 9" id="KW-0472">Membrane</keyword>
<dbReference type="InterPro" id="IPR027417">
    <property type="entry name" value="P-loop_NTPase"/>
</dbReference>
<dbReference type="SMART" id="SM00382">
    <property type="entry name" value="AAA"/>
    <property type="match status" value="1"/>
</dbReference>
<dbReference type="Proteomes" id="UP001178507">
    <property type="component" value="Unassembled WGS sequence"/>
</dbReference>
<keyword evidence="4" id="KW-0547">Nucleotide-binding</keyword>
<dbReference type="Gene3D" id="1.20.1560.10">
    <property type="entry name" value="ABC transporter type 1, transmembrane domain"/>
    <property type="match status" value="1"/>
</dbReference>
<evidence type="ECO:0000256" key="7">
    <source>
        <dbReference type="ARBA" id="ARBA00023136"/>
    </source>
</evidence>
<dbReference type="FunFam" id="3.40.50.300:FF:000630">
    <property type="entry name" value="ATP-binding cassette (ABC) transporter, putative"/>
    <property type="match status" value="1"/>
</dbReference>